<reference evidence="5 6" key="1">
    <citation type="submission" date="2017-12" db="EMBL/GenBank/DDBJ databases">
        <authorList>
            <person name="Hurst M.R.H."/>
        </authorList>
    </citation>
    <scope>NUCLEOTIDE SEQUENCE [LARGE SCALE GENOMIC DNA]</scope>
    <source>
        <strain evidence="5 6">BM15</strain>
    </source>
</reference>
<gene>
    <name evidence="5" type="ORF">CUV01_08930</name>
</gene>
<keyword evidence="2 4" id="KW-0732">Signal</keyword>
<dbReference type="AlphaFoldDB" id="A0A2K9EPA9"/>
<evidence type="ECO:0000256" key="3">
    <source>
        <dbReference type="ARBA" id="ARBA00022764"/>
    </source>
</evidence>
<organism evidence="5 6">
    <name type="scientific">Paracoccus tegillarcae</name>
    <dbReference type="NCBI Taxonomy" id="1529068"/>
    <lineage>
        <taxon>Bacteria</taxon>
        <taxon>Pseudomonadati</taxon>
        <taxon>Pseudomonadota</taxon>
        <taxon>Alphaproteobacteria</taxon>
        <taxon>Rhodobacterales</taxon>
        <taxon>Paracoccaceae</taxon>
        <taxon>Paracoccus</taxon>
    </lineage>
</organism>
<dbReference type="RefSeq" id="WP_101460164.1">
    <property type="nucleotide sequence ID" value="NZ_CP025408.1"/>
</dbReference>
<evidence type="ECO:0000256" key="1">
    <source>
        <dbReference type="ARBA" id="ARBA00004418"/>
    </source>
</evidence>
<evidence type="ECO:0000256" key="4">
    <source>
        <dbReference type="SAM" id="SignalP"/>
    </source>
</evidence>
<evidence type="ECO:0000313" key="5">
    <source>
        <dbReference type="EMBL" id="AUH33495.1"/>
    </source>
</evidence>
<evidence type="ECO:0000313" key="6">
    <source>
        <dbReference type="Proteomes" id="UP000233742"/>
    </source>
</evidence>
<feature type="chain" id="PRO_5014694494" evidence="4">
    <location>
        <begin position="23"/>
        <end position="336"/>
    </location>
</feature>
<dbReference type="EMBL" id="CP025408">
    <property type="protein sequence ID" value="AUH33495.1"/>
    <property type="molecule type" value="Genomic_DNA"/>
</dbReference>
<evidence type="ECO:0000256" key="2">
    <source>
        <dbReference type="ARBA" id="ARBA00022729"/>
    </source>
</evidence>
<feature type="signal peptide" evidence="4">
    <location>
        <begin position="1"/>
        <end position="22"/>
    </location>
</feature>
<dbReference type="GO" id="GO:0042597">
    <property type="term" value="C:periplasmic space"/>
    <property type="evidence" value="ECO:0007669"/>
    <property type="project" value="UniProtKB-SubCell"/>
</dbReference>
<keyword evidence="3" id="KW-0574">Periplasm</keyword>
<protein>
    <submittedName>
        <fullName evidence="5">C4-dicarboxylate ABC transporter substrate-binding protein</fullName>
    </submittedName>
</protein>
<dbReference type="KEGG" id="paro:CUV01_08930"/>
<dbReference type="PANTHER" id="PTHR33376:SF5">
    <property type="entry name" value="EXTRACYTOPLASMIC SOLUTE RECEPTOR PROTEIN"/>
    <property type="match status" value="1"/>
</dbReference>
<dbReference type="NCBIfam" id="NF037995">
    <property type="entry name" value="TRAP_S1"/>
    <property type="match status" value="1"/>
</dbReference>
<dbReference type="GO" id="GO:0055085">
    <property type="term" value="P:transmembrane transport"/>
    <property type="evidence" value="ECO:0007669"/>
    <property type="project" value="InterPro"/>
</dbReference>
<dbReference type="CDD" id="cd13604">
    <property type="entry name" value="PBP2_TRAP_ketoacid_lactate_like"/>
    <property type="match status" value="1"/>
</dbReference>
<proteinExistence type="predicted"/>
<keyword evidence="6" id="KW-1185">Reference proteome</keyword>
<accession>A0A2K9EPA9</accession>
<dbReference type="InterPro" id="IPR038404">
    <property type="entry name" value="TRAP_DctP_sf"/>
</dbReference>
<dbReference type="PANTHER" id="PTHR33376">
    <property type="match status" value="1"/>
</dbReference>
<comment type="subcellular location">
    <subcellularLocation>
        <location evidence="1">Periplasm</location>
    </subcellularLocation>
</comment>
<dbReference type="Gene3D" id="3.40.190.170">
    <property type="entry name" value="Bacterial extracellular solute-binding protein, family 7"/>
    <property type="match status" value="1"/>
</dbReference>
<dbReference type="Proteomes" id="UP000233742">
    <property type="component" value="Chromosome"/>
</dbReference>
<name>A0A2K9EPA9_9RHOB</name>
<dbReference type="OrthoDB" id="9769667at2"/>
<dbReference type="InterPro" id="IPR018389">
    <property type="entry name" value="DctP_fam"/>
</dbReference>
<dbReference type="Pfam" id="PF03480">
    <property type="entry name" value="DctP"/>
    <property type="match status" value="1"/>
</dbReference>
<sequence>MKLKTTLFCGAAAMALALPAAAESLRIQTHYAPETTSGKLAQEFVEQVAADSNGDLTIEMFYSSSVVKTVETFDAAANGIVDCDMTGGAYQIGKNPAFQFVGDIMGGYDNPQQQFDWLAQPGNLELVQNLYNTYGIQFIGWWMYGPESLASTTPLNGIDDLADFKFRSPPGMETEIFAKLGSSPVVMDFTEVFTALETGIIDGADASSLANNAGMGLYDIAKNATYPGFHSMPADHLACNKAKWDSLTDEQRAVVQKAMDDLGAKSAEVSQAANEEALPKLQEEGVTIADWSEEDRNSFRQAAQEVWQEWAARTPETKALVDSHIAYMKEIDLISE</sequence>